<dbReference type="SUPFAM" id="SSF51246">
    <property type="entry name" value="Rudiment single hybrid motif"/>
    <property type="match status" value="1"/>
</dbReference>
<dbReference type="RefSeq" id="WP_111294428.1">
    <property type="nucleotide sequence ID" value="NZ_QEPM01000001.1"/>
</dbReference>
<keyword evidence="3 4" id="KW-0067">ATP-binding</keyword>
<evidence type="ECO:0000259" key="6">
    <source>
        <dbReference type="PROSITE" id="PS50975"/>
    </source>
</evidence>
<comment type="function">
    <text evidence="5">Catalyzes the ATP-dependent conversion of 5-aminoimidazole ribonucleotide (AIR) and HCO(3)- to N5-carboxyaminoimidazole ribonucleotide (N5-CAIR).</text>
</comment>
<dbReference type="InterPro" id="IPR040686">
    <property type="entry name" value="PurK_C"/>
</dbReference>
<gene>
    <name evidence="4 5" type="primary">purK</name>
    <name evidence="7" type="ORF">DPV83_01205</name>
</gene>
<evidence type="ECO:0000313" key="7">
    <source>
        <dbReference type="EMBL" id="RDE72266.1"/>
    </source>
</evidence>
<comment type="catalytic activity">
    <reaction evidence="4 5">
        <text>5-amino-1-(5-phospho-beta-D-ribosyl)imidazole + hydrogencarbonate + ATP = 5-carboxyamino-1-(5-phospho-D-ribosyl)imidazole + ADP + phosphate + 2 H(+)</text>
        <dbReference type="Rhea" id="RHEA:19317"/>
        <dbReference type="ChEBI" id="CHEBI:15378"/>
        <dbReference type="ChEBI" id="CHEBI:17544"/>
        <dbReference type="ChEBI" id="CHEBI:30616"/>
        <dbReference type="ChEBI" id="CHEBI:43474"/>
        <dbReference type="ChEBI" id="CHEBI:58730"/>
        <dbReference type="ChEBI" id="CHEBI:137981"/>
        <dbReference type="ChEBI" id="CHEBI:456216"/>
        <dbReference type="EC" id="6.3.4.18"/>
    </reaction>
</comment>
<dbReference type="InterPro" id="IPR011761">
    <property type="entry name" value="ATP-grasp"/>
</dbReference>
<dbReference type="GO" id="GO:0046872">
    <property type="term" value="F:metal ion binding"/>
    <property type="evidence" value="ECO:0007669"/>
    <property type="project" value="InterPro"/>
</dbReference>
<dbReference type="Gene3D" id="3.30.470.20">
    <property type="entry name" value="ATP-grasp fold, B domain"/>
    <property type="match status" value="1"/>
</dbReference>
<dbReference type="InterPro" id="IPR011054">
    <property type="entry name" value="Rudment_hybrid_motif"/>
</dbReference>
<comment type="pathway">
    <text evidence="4 5">Purine metabolism; IMP biosynthesis via de novo pathway; 5-amino-1-(5-phospho-D-ribosyl)imidazole-4-carboxylate from 5-amino-1-(5-phospho-D-ribosyl)imidazole (N5-CAIR route): step 1/2.</text>
</comment>
<dbReference type="EC" id="6.3.4.18" evidence="4 5"/>
<comment type="caution">
    <text evidence="4">Lacks conserved residue(s) required for the propagation of feature annotation.</text>
</comment>
<dbReference type="NCBIfam" id="TIGR01161">
    <property type="entry name" value="purK"/>
    <property type="match status" value="1"/>
</dbReference>
<reference evidence="7 8" key="1">
    <citation type="submission" date="2018-05" db="EMBL/GenBank/DDBJ databases">
        <title>Draft Genome Sequences for a Diverse set of 7 Haemophilus Species.</title>
        <authorList>
            <person name="Nichols M."/>
            <person name="Topaz N."/>
            <person name="Wang X."/>
            <person name="Wang X."/>
            <person name="Boxrud D."/>
        </authorList>
    </citation>
    <scope>NUCLEOTIDE SEQUENCE [LARGE SCALE GENOMIC DNA]</scope>
    <source>
        <strain evidence="7 8">C2001002503</strain>
    </source>
</reference>
<dbReference type="EMBL" id="QEPM01000001">
    <property type="protein sequence ID" value="RDE72266.1"/>
    <property type="molecule type" value="Genomic_DNA"/>
</dbReference>
<evidence type="ECO:0000256" key="4">
    <source>
        <dbReference type="HAMAP-Rule" id="MF_01928"/>
    </source>
</evidence>
<dbReference type="PROSITE" id="PS50975">
    <property type="entry name" value="ATP_GRASP"/>
    <property type="match status" value="1"/>
</dbReference>
<dbReference type="Proteomes" id="UP000253998">
    <property type="component" value="Unassembled WGS sequence"/>
</dbReference>
<evidence type="ECO:0000256" key="3">
    <source>
        <dbReference type="ARBA" id="ARBA00022840"/>
    </source>
</evidence>
<evidence type="ECO:0000313" key="8">
    <source>
        <dbReference type="Proteomes" id="UP000253998"/>
    </source>
</evidence>
<dbReference type="AlphaFoldDB" id="A0A8B2U7Y6"/>
<comment type="caution">
    <text evidence="7">The sequence shown here is derived from an EMBL/GenBank/DDBJ whole genome shotgun (WGS) entry which is preliminary data.</text>
</comment>
<dbReference type="GO" id="GO:0034028">
    <property type="term" value="F:5-(carboxyamino)imidazole ribonucleotide synthase activity"/>
    <property type="evidence" value="ECO:0007669"/>
    <property type="project" value="UniProtKB-UniRule"/>
</dbReference>
<feature type="binding site" evidence="4">
    <location>
        <position position="166"/>
    </location>
    <ligand>
        <name>ATP</name>
        <dbReference type="ChEBI" id="CHEBI:30616"/>
    </ligand>
</feature>
<dbReference type="Pfam" id="PF02222">
    <property type="entry name" value="ATP-grasp"/>
    <property type="match status" value="1"/>
</dbReference>
<dbReference type="SUPFAM" id="SSF52440">
    <property type="entry name" value="PreATP-grasp domain"/>
    <property type="match status" value="1"/>
</dbReference>
<protein>
    <recommendedName>
        <fullName evidence="4 5">N5-carboxyaminoimidazole ribonucleotide synthase</fullName>
        <shortName evidence="4 5">N5-CAIR synthase</shortName>
        <ecNumber evidence="4 5">6.3.4.18</ecNumber>
    </recommendedName>
    <alternativeName>
        <fullName evidence="4 5">5-(carboxyamino)imidazole ribonucleotide synthetase</fullName>
    </alternativeName>
</protein>
<dbReference type="InterPro" id="IPR013815">
    <property type="entry name" value="ATP_grasp_subdomain_1"/>
</dbReference>
<dbReference type="PANTHER" id="PTHR11609">
    <property type="entry name" value="PURINE BIOSYNTHESIS PROTEIN 6/7, PUR6/7"/>
    <property type="match status" value="1"/>
</dbReference>
<organism evidence="7 8">
    <name type="scientific">Aggregatibacter segnis</name>
    <dbReference type="NCBI Taxonomy" id="739"/>
    <lineage>
        <taxon>Bacteria</taxon>
        <taxon>Pseudomonadati</taxon>
        <taxon>Pseudomonadota</taxon>
        <taxon>Gammaproteobacteria</taxon>
        <taxon>Pasteurellales</taxon>
        <taxon>Pasteurellaceae</taxon>
        <taxon>Aggregatibacter</taxon>
    </lineage>
</organism>
<feature type="binding site" evidence="4">
    <location>
        <position position="85"/>
    </location>
    <ligand>
        <name>ATP</name>
        <dbReference type="ChEBI" id="CHEBI:30616"/>
    </ligand>
</feature>
<name>A0A8B2U7Y6_9PAST</name>
<comment type="similarity">
    <text evidence="4 5">Belongs to the PurK/PurT family.</text>
</comment>
<dbReference type="NCBIfam" id="NF004678">
    <property type="entry name" value="PRK06019.1-4"/>
    <property type="match status" value="1"/>
</dbReference>
<evidence type="ECO:0000256" key="1">
    <source>
        <dbReference type="ARBA" id="ARBA00022741"/>
    </source>
</evidence>
<keyword evidence="1 4" id="KW-0547">Nucleotide-binding</keyword>
<dbReference type="PANTHER" id="PTHR11609:SF5">
    <property type="entry name" value="PHOSPHORIBOSYLAMINOIMIDAZOLE CARBOXYLASE"/>
    <property type="match status" value="1"/>
</dbReference>
<comment type="function">
    <text evidence="4">Catalyzes the ATP-dependent conversion of 5-aminoimidazole ribonucleotide (AIR) and HCO(3)(-) to N5-carboxyaminoimidazole ribonucleotide (N5-CAIR).</text>
</comment>
<dbReference type="HAMAP" id="MF_01928">
    <property type="entry name" value="PurK"/>
    <property type="match status" value="1"/>
</dbReference>
<dbReference type="Pfam" id="PF17769">
    <property type="entry name" value="PurK_C"/>
    <property type="match status" value="1"/>
</dbReference>
<dbReference type="GO" id="GO:0006189">
    <property type="term" value="P:'de novo' IMP biosynthetic process"/>
    <property type="evidence" value="ECO:0007669"/>
    <property type="project" value="UniProtKB-UniRule"/>
</dbReference>
<dbReference type="GO" id="GO:0004638">
    <property type="term" value="F:phosphoribosylaminoimidazole carboxylase activity"/>
    <property type="evidence" value="ECO:0007669"/>
    <property type="project" value="InterPro"/>
</dbReference>
<dbReference type="GO" id="GO:0005524">
    <property type="term" value="F:ATP binding"/>
    <property type="evidence" value="ECO:0007669"/>
    <property type="project" value="UniProtKB-UniRule"/>
</dbReference>
<feature type="binding site" evidence="4">
    <location>
        <begin position="130"/>
        <end position="136"/>
    </location>
    <ligand>
        <name>ATP</name>
        <dbReference type="ChEBI" id="CHEBI:30616"/>
    </ligand>
</feature>
<evidence type="ECO:0000256" key="2">
    <source>
        <dbReference type="ARBA" id="ARBA00022755"/>
    </source>
</evidence>
<proteinExistence type="inferred from homology"/>
<sequence>MQKSALYPTIYVLGNGQLGRMLRYAGAPLDIQVQPLPFDAPVFELSPNDIITAEIERWEKTPLTTLLGNHANFVNQKVFAQLADRLSQKSLLDKLHLPTSPWCLLKESSQWAEVFQHIGEKVVVKRRMGGYDGRGQWIVSDENKAQITEDLFGETIAEKFIPFDYEVSLVGARFRNGETRFYPVTHNLQQNGILRYSVMDVTFPQQAAQQQQAEMMLGKIMNELNYVGVMAMECFVVGDQLLINELAPRVHNSGHWTQLGCAVSQFELHLRALLDLPTPQLKVSAPSVMVNLIGTEHNPQWLNTAFAQLHWYGKEVRPGRKVGHINISHPDKQMIIAQLDKLAAELPEEYQSGLQWAKNKLI</sequence>
<feature type="binding site" evidence="4">
    <location>
        <position position="125"/>
    </location>
    <ligand>
        <name>ATP</name>
        <dbReference type="ChEBI" id="CHEBI:30616"/>
    </ligand>
</feature>
<feature type="binding site" evidence="4">
    <location>
        <begin position="158"/>
        <end position="161"/>
    </location>
    <ligand>
        <name>ATP</name>
        <dbReference type="ChEBI" id="CHEBI:30616"/>
    </ligand>
</feature>
<comment type="subunit">
    <text evidence="4 5">Homodimer.</text>
</comment>
<dbReference type="InterPro" id="IPR003135">
    <property type="entry name" value="ATP-grasp_carboxylate-amine"/>
</dbReference>
<dbReference type="Gene3D" id="3.40.50.20">
    <property type="match status" value="1"/>
</dbReference>
<accession>A0A8B2U7Y6</accession>
<dbReference type="GO" id="GO:0005829">
    <property type="term" value="C:cytosol"/>
    <property type="evidence" value="ECO:0007669"/>
    <property type="project" value="TreeGrafter"/>
</dbReference>
<dbReference type="Gene3D" id="3.30.1490.20">
    <property type="entry name" value="ATP-grasp fold, A domain"/>
    <property type="match status" value="1"/>
</dbReference>
<dbReference type="SUPFAM" id="SSF56059">
    <property type="entry name" value="Glutathione synthetase ATP-binding domain-like"/>
    <property type="match status" value="1"/>
</dbReference>
<dbReference type="UniPathway" id="UPA00074">
    <property type="reaction ID" value="UER00942"/>
</dbReference>
<dbReference type="InterPro" id="IPR005875">
    <property type="entry name" value="PurK"/>
</dbReference>
<feature type="binding site" evidence="4">
    <location>
        <begin position="244"/>
        <end position="245"/>
    </location>
    <ligand>
        <name>ATP</name>
        <dbReference type="ChEBI" id="CHEBI:30616"/>
    </ligand>
</feature>
<keyword evidence="2 4" id="KW-0658">Purine biosynthesis</keyword>
<feature type="domain" description="ATP-grasp" evidence="6">
    <location>
        <begin position="89"/>
        <end position="274"/>
    </location>
</feature>
<keyword evidence="4 5" id="KW-0436">Ligase</keyword>
<evidence type="ECO:0000256" key="5">
    <source>
        <dbReference type="RuleBase" id="RU361200"/>
    </source>
</evidence>
<dbReference type="InterPro" id="IPR016185">
    <property type="entry name" value="PreATP-grasp_dom_sf"/>
</dbReference>